<protein>
    <recommendedName>
        <fullName evidence="4">CCHC-type domain-containing protein</fullName>
    </recommendedName>
</protein>
<reference evidence="5" key="2">
    <citation type="submission" date="2023-06" db="EMBL/GenBank/DDBJ databases">
        <authorList>
            <person name="Swenson N.G."/>
            <person name="Wegrzyn J.L."/>
            <person name="Mcevoy S.L."/>
        </authorList>
    </citation>
    <scope>NUCLEOTIDE SEQUENCE</scope>
    <source>
        <strain evidence="5">NS2018</strain>
        <tissue evidence="5">Leaf</tissue>
    </source>
</reference>
<feature type="region of interest" description="Disordered" evidence="3">
    <location>
        <begin position="320"/>
        <end position="358"/>
    </location>
</feature>
<evidence type="ECO:0000256" key="1">
    <source>
        <dbReference type="PROSITE-ProRule" id="PRU00047"/>
    </source>
</evidence>
<dbReference type="SMART" id="SM00343">
    <property type="entry name" value="ZnF_C2HC"/>
    <property type="match status" value="1"/>
</dbReference>
<proteinExistence type="predicted"/>
<feature type="coiled-coil region" evidence="2">
    <location>
        <begin position="4"/>
        <end position="31"/>
    </location>
</feature>
<dbReference type="InterPro" id="IPR001878">
    <property type="entry name" value="Znf_CCHC"/>
</dbReference>
<keyword evidence="1" id="KW-0863">Zinc-finger</keyword>
<sequence length="556" mass="63654">MVTKQEFEQSNKAQNERMTALENELINVNTSLESFDTRFTSIKTRFTSLETMMQQVLKQVGLDEHAPSVEQNRPPGPRRLQNEDHAHWVDGSNNEVRNPYQSTRAYPRQPERDEFPRDFRGQQRANSRYNFEQPRAHDDMGDLTKRVKIEAPEFDSRIDHNVFLDWIDALKDYFDWYRMSEGQKVRFAKLRLVGSVKKYWQGIQKQLEHLGQEPITLWAEMKLRLKEKYLPLSYKNLLLDQLLNLKQASSSVTDYLTRFEDLRVRCEIKEKSCVATARFINGLKIEIKREVNVHSVTTLEEVYHKALEFETYFSFPSAPRRRPTPFETFQPPQSTSLESASSLPRAPQGIKSFKPGSNPSSSSQIECFNCHAKGHIASRCPTRTRTRTRTLALSKEFDTPPINEQDVEIVKPLEDCDDLGLDNLVGNNVGLLGVIRCIPTREFDSKSLSFKPYSSYTIARICLEPSPTLSFQQFSAHPIGRGLFSLTLGSTAYLLNLPTNLTIASMTMASLYFIRGTFEPPWGVCDDSTGLAFSTTALAFQMWLVFMQPLSAVTAP</sequence>
<dbReference type="InterPro" id="IPR005162">
    <property type="entry name" value="Retrotrans_gag_dom"/>
</dbReference>
<keyword evidence="1" id="KW-0479">Metal-binding</keyword>
<evidence type="ECO:0000259" key="4">
    <source>
        <dbReference type="PROSITE" id="PS50158"/>
    </source>
</evidence>
<dbReference type="GO" id="GO:0008270">
    <property type="term" value="F:zinc ion binding"/>
    <property type="evidence" value="ECO:0007669"/>
    <property type="project" value="UniProtKB-KW"/>
</dbReference>
<dbReference type="InterPro" id="IPR036875">
    <property type="entry name" value="Znf_CCHC_sf"/>
</dbReference>
<evidence type="ECO:0000313" key="6">
    <source>
        <dbReference type="Proteomes" id="UP001168877"/>
    </source>
</evidence>
<organism evidence="5 6">
    <name type="scientific">Acer saccharum</name>
    <name type="common">Sugar maple</name>
    <dbReference type="NCBI Taxonomy" id="4024"/>
    <lineage>
        <taxon>Eukaryota</taxon>
        <taxon>Viridiplantae</taxon>
        <taxon>Streptophyta</taxon>
        <taxon>Embryophyta</taxon>
        <taxon>Tracheophyta</taxon>
        <taxon>Spermatophyta</taxon>
        <taxon>Magnoliopsida</taxon>
        <taxon>eudicotyledons</taxon>
        <taxon>Gunneridae</taxon>
        <taxon>Pentapetalae</taxon>
        <taxon>rosids</taxon>
        <taxon>malvids</taxon>
        <taxon>Sapindales</taxon>
        <taxon>Sapindaceae</taxon>
        <taxon>Hippocastanoideae</taxon>
        <taxon>Acereae</taxon>
        <taxon>Acer</taxon>
    </lineage>
</organism>
<dbReference type="Gene3D" id="4.10.60.10">
    <property type="entry name" value="Zinc finger, CCHC-type"/>
    <property type="match status" value="1"/>
</dbReference>
<feature type="compositionally biased region" description="Polar residues" evidence="3">
    <location>
        <begin position="91"/>
        <end position="104"/>
    </location>
</feature>
<keyword evidence="1" id="KW-0862">Zinc</keyword>
<keyword evidence="6" id="KW-1185">Reference proteome</keyword>
<evidence type="ECO:0000256" key="3">
    <source>
        <dbReference type="SAM" id="MobiDB-lite"/>
    </source>
</evidence>
<dbReference type="GO" id="GO:0003676">
    <property type="term" value="F:nucleic acid binding"/>
    <property type="evidence" value="ECO:0007669"/>
    <property type="project" value="InterPro"/>
</dbReference>
<dbReference type="Pfam" id="PF03732">
    <property type="entry name" value="Retrotrans_gag"/>
    <property type="match status" value="1"/>
</dbReference>
<accession>A0AA39RBR7</accession>
<gene>
    <name evidence="5" type="ORF">LWI29_006745</name>
</gene>
<feature type="compositionally biased region" description="Polar residues" evidence="3">
    <location>
        <begin position="330"/>
        <end position="342"/>
    </location>
</feature>
<evidence type="ECO:0000313" key="5">
    <source>
        <dbReference type="EMBL" id="KAK0570803.1"/>
    </source>
</evidence>
<dbReference type="PANTHER" id="PTHR35046">
    <property type="entry name" value="ZINC KNUCKLE (CCHC-TYPE) FAMILY PROTEIN"/>
    <property type="match status" value="1"/>
</dbReference>
<dbReference type="Proteomes" id="UP001168877">
    <property type="component" value="Unassembled WGS sequence"/>
</dbReference>
<reference evidence="5" key="1">
    <citation type="journal article" date="2022" name="Plant J.">
        <title>Strategies of tolerance reflected in two North American maple genomes.</title>
        <authorList>
            <person name="McEvoy S.L."/>
            <person name="Sezen U.U."/>
            <person name="Trouern-Trend A."/>
            <person name="McMahon S.M."/>
            <person name="Schaberg P.G."/>
            <person name="Yang J."/>
            <person name="Wegrzyn J.L."/>
            <person name="Swenson N.G."/>
        </authorList>
    </citation>
    <scope>NUCLEOTIDE SEQUENCE</scope>
    <source>
        <strain evidence="5">NS2018</strain>
    </source>
</reference>
<feature type="domain" description="CCHC-type" evidence="4">
    <location>
        <begin position="367"/>
        <end position="381"/>
    </location>
</feature>
<dbReference type="PANTHER" id="PTHR35046:SF9">
    <property type="entry name" value="RNA-DIRECTED DNA POLYMERASE"/>
    <property type="match status" value="1"/>
</dbReference>
<evidence type="ECO:0000256" key="2">
    <source>
        <dbReference type="SAM" id="Coils"/>
    </source>
</evidence>
<name>A0AA39RBR7_ACESA</name>
<dbReference type="Gene3D" id="1.20.5.2280">
    <property type="match status" value="1"/>
</dbReference>
<comment type="caution">
    <text evidence="5">The sequence shown here is derived from an EMBL/GenBank/DDBJ whole genome shotgun (WGS) entry which is preliminary data.</text>
</comment>
<dbReference type="PROSITE" id="PS50158">
    <property type="entry name" value="ZF_CCHC"/>
    <property type="match status" value="1"/>
</dbReference>
<dbReference type="AlphaFoldDB" id="A0AA39RBR7"/>
<dbReference type="SUPFAM" id="SSF57756">
    <property type="entry name" value="Retrovirus zinc finger-like domains"/>
    <property type="match status" value="1"/>
</dbReference>
<feature type="compositionally biased region" description="Basic and acidic residues" evidence="3">
    <location>
        <begin position="109"/>
        <end position="121"/>
    </location>
</feature>
<feature type="region of interest" description="Disordered" evidence="3">
    <location>
        <begin position="63"/>
        <end position="137"/>
    </location>
</feature>
<dbReference type="EMBL" id="JAUESC010000388">
    <property type="protein sequence ID" value="KAK0570803.1"/>
    <property type="molecule type" value="Genomic_DNA"/>
</dbReference>
<keyword evidence="2" id="KW-0175">Coiled coil</keyword>